<dbReference type="GO" id="GO:0061630">
    <property type="term" value="F:ubiquitin protein ligase activity"/>
    <property type="evidence" value="ECO:0000318"/>
    <property type="project" value="GO_Central"/>
</dbReference>
<evidence type="ECO:0000256" key="2">
    <source>
        <dbReference type="ARBA" id="ARBA00022771"/>
    </source>
</evidence>
<dbReference type="GO" id="GO:0005737">
    <property type="term" value="C:cytoplasm"/>
    <property type="evidence" value="ECO:0000318"/>
    <property type="project" value="GO_Central"/>
</dbReference>
<evidence type="ECO:0000256" key="3">
    <source>
        <dbReference type="ARBA" id="ARBA00022833"/>
    </source>
</evidence>
<organism evidence="7 8">
    <name type="scientific">Amborella trichopoda</name>
    <dbReference type="NCBI Taxonomy" id="13333"/>
    <lineage>
        <taxon>Eukaryota</taxon>
        <taxon>Viridiplantae</taxon>
        <taxon>Streptophyta</taxon>
        <taxon>Embryophyta</taxon>
        <taxon>Tracheophyta</taxon>
        <taxon>Spermatophyta</taxon>
        <taxon>Magnoliopsida</taxon>
        <taxon>Amborellales</taxon>
        <taxon>Amborellaceae</taxon>
        <taxon>Amborella</taxon>
    </lineage>
</organism>
<evidence type="ECO:0000256" key="4">
    <source>
        <dbReference type="PROSITE-ProRule" id="PRU00175"/>
    </source>
</evidence>
<dbReference type="SMART" id="SM00184">
    <property type="entry name" value="RING"/>
    <property type="match status" value="1"/>
</dbReference>
<dbReference type="OMA" id="RCEIPLT"/>
<feature type="domain" description="RING-type" evidence="6">
    <location>
        <begin position="89"/>
        <end position="130"/>
    </location>
</feature>
<dbReference type="SUPFAM" id="SSF57850">
    <property type="entry name" value="RING/U-box"/>
    <property type="match status" value="1"/>
</dbReference>
<dbReference type="GO" id="GO:0008270">
    <property type="term" value="F:zinc ion binding"/>
    <property type="evidence" value="ECO:0007669"/>
    <property type="project" value="UniProtKB-KW"/>
</dbReference>
<dbReference type="PANTHER" id="PTHR45931">
    <property type="entry name" value="SI:CH211-59O9.10"/>
    <property type="match status" value="1"/>
</dbReference>
<feature type="compositionally biased region" description="Basic and acidic residues" evidence="5">
    <location>
        <begin position="18"/>
        <end position="35"/>
    </location>
</feature>
<dbReference type="GO" id="GO:0016567">
    <property type="term" value="P:protein ubiquitination"/>
    <property type="evidence" value="ECO:0000318"/>
    <property type="project" value="GO_Central"/>
</dbReference>
<reference evidence="8" key="1">
    <citation type="journal article" date="2013" name="Science">
        <title>The Amborella genome and the evolution of flowering plants.</title>
        <authorList>
            <consortium name="Amborella Genome Project"/>
        </authorList>
    </citation>
    <scope>NUCLEOTIDE SEQUENCE [LARGE SCALE GENOMIC DNA]</scope>
</reference>
<dbReference type="AlphaFoldDB" id="W1P3K1"/>
<dbReference type="PANTHER" id="PTHR45931:SF3">
    <property type="entry name" value="RING ZINC FINGER-CONTAINING PROTEIN"/>
    <property type="match status" value="1"/>
</dbReference>
<dbReference type="OrthoDB" id="8062037at2759"/>
<dbReference type="Gene3D" id="3.30.40.10">
    <property type="entry name" value="Zinc/RING finger domain, C3HC4 (zinc finger)"/>
    <property type="match status" value="1"/>
</dbReference>
<evidence type="ECO:0000256" key="5">
    <source>
        <dbReference type="SAM" id="MobiDB-lite"/>
    </source>
</evidence>
<proteinExistence type="predicted"/>
<dbReference type="HOGENOM" id="CLU_086815_1_0_1"/>
<keyword evidence="3" id="KW-0862">Zinc</keyword>
<keyword evidence="8" id="KW-1185">Reference proteome</keyword>
<gene>
    <name evidence="7" type="ORF">AMTR_s00002p00271240</name>
</gene>
<dbReference type="CDD" id="cd16454">
    <property type="entry name" value="RING-H2_PA-TM-RING"/>
    <property type="match status" value="1"/>
</dbReference>
<sequence length="140" mass="15996">MAGMLPGVEAARRRKTHSKETHVERWAPRSRRFEEDSSTMGEAALKARRNLDSKLGNRLLRCRPRDESGSKEERCNKGRERIEMEKEVCGVCLDELESGEGLTRLPCSHSYHSHCLLPWLSRSSHCPYCRAHVPLVPNSL</sequence>
<name>W1P3K1_AMBTC</name>
<protein>
    <recommendedName>
        <fullName evidence="6">RING-type domain-containing protein</fullName>
    </recommendedName>
</protein>
<dbReference type="PROSITE" id="PS50089">
    <property type="entry name" value="ZF_RING_2"/>
    <property type="match status" value="1"/>
</dbReference>
<dbReference type="Gramene" id="ERN01540">
    <property type="protein sequence ID" value="ERN01540"/>
    <property type="gene ID" value="AMTR_s00002p00271240"/>
</dbReference>
<feature type="region of interest" description="Disordered" evidence="5">
    <location>
        <begin position="1"/>
        <end position="41"/>
    </location>
</feature>
<dbReference type="KEGG" id="atr:18429625"/>
<evidence type="ECO:0000256" key="1">
    <source>
        <dbReference type="ARBA" id="ARBA00022723"/>
    </source>
</evidence>
<evidence type="ECO:0000313" key="8">
    <source>
        <dbReference type="Proteomes" id="UP000017836"/>
    </source>
</evidence>
<dbReference type="InterPro" id="IPR001841">
    <property type="entry name" value="Znf_RING"/>
</dbReference>
<evidence type="ECO:0000259" key="6">
    <source>
        <dbReference type="PROSITE" id="PS50089"/>
    </source>
</evidence>
<dbReference type="eggNOG" id="KOG0800">
    <property type="taxonomic scope" value="Eukaryota"/>
</dbReference>
<dbReference type="InterPro" id="IPR051834">
    <property type="entry name" value="RING_finger_E3_ligase"/>
</dbReference>
<evidence type="ECO:0000313" key="7">
    <source>
        <dbReference type="EMBL" id="ERN01540.1"/>
    </source>
</evidence>
<dbReference type="InterPro" id="IPR013083">
    <property type="entry name" value="Znf_RING/FYVE/PHD"/>
</dbReference>
<dbReference type="Proteomes" id="UP000017836">
    <property type="component" value="Unassembled WGS sequence"/>
</dbReference>
<keyword evidence="2 4" id="KW-0863">Zinc-finger</keyword>
<keyword evidence="1" id="KW-0479">Metal-binding</keyword>
<accession>W1P3K1</accession>
<dbReference type="Pfam" id="PF13639">
    <property type="entry name" value="zf-RING_2"/>
    <property type="match status" value="1"/>
</dbReference>
<dbReference type="EMBL" id="KI394767">
    <property type="protein sequence ID" value="ERN01540.1"/>
    <property type="molecule type" value="Genomic_DNA"/>
</dbReference>